<dbReference type="InterPro" id="IPR029060">
    <property type="entry name" value="PIN-like_dom_sf"/>
</dbReference>
<dbReference type="InterPro" id="IPR002716">
    <property type="entry name" value="PIN_dom"/>
</dbReference>
<evidence type="ECO:0000256" key="2">
    <source>
        <dbReference type="ARBA" id="ARBA00022649"/>
    </source>
</evidence>
<proteinExistence type="inferred from homology"/>
<dbReference type="EC" id="3.1.-.-" evidence="8"/>
<reference evidence="10 11" key="1">
    <citation type="submission" date="2017-06" db="EMBL/GenBank/DDBJ databases">
        <title>Complete genome sequence of Nitrospirillum amazonense strain CBAmC, an endophytic nitrogen-fixing and plant growth-promoting bacterium, isolated from sugarcane.</title>
        <authorList>
            <person name="Schwab S."/>
            <person name="dos Santos Teixeira K.R."/>
            <person name="Simoes Araujo J.L."/>
            <person name="Soares Vidal M."/>
            <person name="Borges de Freitas H.R."/>
            <person name="Rivello Crivelaro A.L."/>
            <person name="Bueno de Camargo Nunes A."/>
            <person name="dos Santos C.M."/>
            <person name="Palmeira da Silva Rosa D."/>
            <person name="da Silva Padilha D."/>
            <person name="da Silva E."/>
            <person name="Araujo Terra L."/>
            <person name="Soares Mendes V."/>
            <person name="Farinelli L."/>
            <person name="Magalhaes Cruz L."/>
            <person name="Baldani J.I."/>
        </authorList>
    </citation>
    <scope>NUCLEOTIDE SEQUENCE [LARGE SCALE GENOMIC DNA]</scope>
    <source>
        <strain evidence="10 11">CBAmC</strain>
    </source>
</reference>
<keyword evidence="6 8" id="KW-0460">Magnesium</keyword>
<keyword evidence="4 8" id="KW-0479">Metal-binding</keyword>
<dbReference type="Pfam" id="PF01850">
    <property type="entry name" value="PIN"/>
    <property type="match status" value="1"/>
</dbReference>
<dbReference type="PANTHER" id="PTHR33653">
    <property type="entry name" value="RIBONUCLEASE VAPC2"/>
    <property type="match status" value="1"/>
</dbReference>
<evidence type="ECO:0000259" key="9">
    <source>
        <dbReference type="Pfam" id="PF01850"/>
    </source>
</evidence>
<dbReference type="GO" id="GO:0000287">
    <property type="term" value="F:magnesium ion binding"/>
    <property type="evidence" value="ECO:0007669"/>
    <property type="project" value="UniProtKB-UniRule"/>
</dbReference>
<evidence type="ECO:0000256" key="1">
    <source>
        <dbReference type="ARBA" id="ARBA00001946"/>
    </source>
</evidence>
<comment type="similarity">
    <text evidence="7 8">Belongs to the PINc/VapC protein family.</text>
</comment>
<keyword evidence="8" id="KW-0800">Toxin</keyword>
<name>A0A248K0J9_9PROT</name>
<dbReference type="Gene3D" id="3.40.50.1010">
    <property type="entry name" value="5'-nuclease"/>
    <property type="match status" value="1"/>
</dbReference>
<dbReference type="GO" id="GO:0004540">
    <property type="term" value="F:RNA nuclease activity"/>
    <property type="evidence" value="ECO:0007669"/>
    <property type="project" value="InterPro"/>
</dbReference>
<accession>A0A248K0J9</accession>
<feature type="binding site" evidence="8">
    <location>
        <position position="5"/>
    </location>
    <ligand>
        <name>Mg(2+)</name>
        <dbReference type="ChEBI" id="CHEBI:18420"/>
    </ligand>
</feature>
<dbReference type="AlphaFoldDB" id="A0A248K0J9"/>
<dbReference type="PANTHER" id="PTHR33653:SF1">
    <property type="entry name" value="RIBONUCLEASE VAPC2"/>
    <property type="match status" value="1"/>
</dbReference>
<dbReference type="SUPFAM" id="SSF88723">
    <property type="entry name" value="PIN domain-like"/>
    <property type="match status" value="1"/>
</dbReference>
<keyword evidence="11" id="KW-1185">Reference proteome</keyword>
<protein>
    <recommendedName>
        <fullName evidence="8">Ribonuclease VapC</fullName>
        <shortName evidence="8">RNase VapC</shortName>
        <ecNumber evidence="8">3.1.-.-</ecNumber>
    </recommendedName>
    <alternativeName>
        <fullName evidence="8">Toxin VapC</fullName>
    </alternativeName>
</protein>
<evidence type="ECO:0000256" key="5">
    <source>
        <dbReference type="ARBA" id="ARBA00022801"/>
    </source>
</evidence>
<dbReference type="RefSeq" id="WP_088874415.1">
    <property type="nucleotide sequence ID" value="NZ_CP022112.1"/>
</dbReference>
<comment type="cofactor">
    <cofactor evidence="1 8">
        <name>Mg(2+)</name>
        <dbReference type="ChEBI" id="CHEBI:18420"/>
    </cofactor>
</comment>
<evidence type="ECO:0000313" key="10">
    <source>
        <dbReference type="EMBL" id="ASG23954.1"/>
    </source>
</evidence>
<dbReference type="GO" id="GO:0090729">
    <property type="term" value="F:toxin activity"/>
    <property type="evidence" value="ECO:0007669"/>
    <property type="project" value="UniProtKB-KW"/>
</dbReference>
<organism evidence="10 11">
    <name type="scientific">Nitrospirillum viridazoti CBAmc</name>
    <dbReference type="NCBI Taxonomy" id="1441467"/>
    <lineage>
        <taxon>Bacteria</taxon>
        <taxon>Pseudomonadati</taxon>
        <taxon>Pseudomonadota</taxon>
        <taxon>Alphaproteobacteria</taxon>
        <taxon>Rhodospirillales</taxon>
        <taxon>Azospirillaceae</taxon>
        <taxon>Nitrospirillum</taxon>
        <taxon>Nitrospirillum viridazoti</taxon>
    </lineage>
</organism>
<dbReference type="HAMAP" id="MF_00265">
    <property type="entry name" value="VapC_Nob1"/>
    <property type="match status" value="1"/>
</dbReference>
<dbReference type="InterPro" id="IPR022907">
    <property type="entry name" value="VapC_family"/>
</dbReference>
<keyword evidence="3 8" id="KW-0540">Nuclease</keyword>
<evidence type="ECO:0000256" key="8">
    <source>
        <dbReference type="HAMAP-Rule" id="MF_00265"/>
    </source>
</evidence>
<evidence type="ECO:0000256" key="4">
    <source>
        <dbReference type="ARBA" id="ARBA00022723"/>
    </source>
</evidence>
<evidence type="ECO:0000256" key="7">
    <source>
        <dbReference type="ARBA" id="ARBA00038093"/>
    </source>
</evidence>
<dbReference type="CDD" id="cd18731">
    <property type="entry name" value="PIN_NgFitB-like"/>
    <property type="match status" value="1"/>
</dbReference>
<gene>
    <name evidence="8" type="primary">vapC</name>
    <name evidence="10" type="ORF">Y958_23675</name>
</gene>
<comment type="function">
    <text evidence="8">Toxic component of a toxin-antitoxin (TA) system. An RNase.</text>
</comment>
<dbReference type="GO" id="GO:0016787">
    <property type="term" value="F:hydrolase activity"/>
    <property type="evidence" value="ECO:0007669"/>
    <property type="project" value="UniProtKB-KW"/>
</dbReference>
<keyword evidence="5 8" id="KW-0378">Hydrolase</keyword>
<keyword evidence="2 8" id="KW-1277">Toxin-antitoxin system</keyword>
<feature type="binding site" evidence="8">
    <location>
        <position position="104"/>
    </location>
    <ligand>
        <name>Mg(2+)</name>
        <dbReference type="ChEBI" id="CHEBI:18420"/>
    </ligand>
</feature>
<dbReference type="Proteomes" id="UP000197153">
    <property type="component" value="Chromosome 3"/>
</dbReference>
<feature type="domain" description="PIN" evidence="9">
    <location>
        <begin position="2"/>
        <end position="124"/>
    </location>
</feature>
<dbReference type="EMBL" id="CP022112">
    <property type="protein sequence ID" value="ASG23954.1"/>
    <property type="molecule type" value="Genomic_DNA"/>
</dbReference>
<evidence type="ECO:0000256" key="6">
    <source>
        <dbReference type="ARBA" id="ARBA00022842"/>
    </source>
</evidence>
<dbReference type="InterPro" id="IPR050556">
    <property type="entry name" value="Type_II_TA_system_RNase"/>
</dbReference>
<dbReference type="KEGG" id="nao:Y958_23675"/>
<evidence type="ECO:0000256" key="3">
    <source>
        <dbReference type="ARBA" id="ARBA00022722"/>
    </source>
</evidence>
<sequence length="139" mass="14881">MIILDTNVLSELMRPAPSDAVLRWLAGQPSSLLFTTTITQAEILSGIALLPEGRRRIGLENAALQMFVADFAGRILPFDTQAAISFARITTVRRQAGRPISTLDAQIAAIAHSLAAAVATRNIDDFSGCSVPLINPWAP</sequence>
<evidence type="ECO:0000313" key="11">
    <source>
        <dbReference type="Proteomes" id="UP000197153"/>
    </source>
</evidence>